<dbReference type="AlphaFoldDB" id="A0A849C0P8"/>
<dbReference type="InterPro" id="IPR003593">
    <property type="entry name" value="AAA+_ATPase"/>
</dbReference>
<keyword evidence="3" id="KW-1185">Reference proteome</keyword>
<name>A0A849C0P8_9NOCA</name>
<reference evidence="2 3" key="1">
    <citation type="submission" date="2020-05" db="EMBL/GenBank/DDBJ databases">
        <title>MicrobeNet Type strains.</title>
        <authorList>
            <person name="Nicholson A.C."/>
        </authorList>
    </citation>
    <scope>NUCLEOTIDE SEQUENCE [LARGE SCALE GENOMIC DNA]</scope>
    <source>
        <strain evidence="2 3">JCM 3224</strain>
    </source>
</reference>
<evidence type="ECO:0000313" key="2">
    <source>
        <dbReference type="EMBL" id="NNH72312.1"/>
    </source>
</evidence>
<evidence type="ECO:0000259" key="1">
    <source>
        <dbReference type="SMART" id="SM00382"/>
    </source>
</evidence>
<accession>A0A849C0P8</accession>
<dbReference type="Gene3D" id="3.40.50.300">
    <property type="entry name" value="P-loop containing nucleotide triphosphate hydrolases"/>
    <property type="match status" value="1"/>
</dbReference>
<dbReference type="EMBL" id="JABELX010000007">
    <property type="protein sequence ID" value="NNH72312.1"/>
    <property type="molecule type" value="Genomic_DNA"/>
</dbReference>
<dbReference type="SMART" id="SM00382">
    <property type="entry name" value="AAA"/>
    <property type="match status" value="1"/>
</dbReference>
<dbReference type="Pfam" id="PF09848">
    <property type="entry name" value="SLFN-g3_helicase"/>
    <property type="match status" value="1"/>
</dbReference>
<dbReference type="InterPro" id="IPR018647">
    <property type="entry name" value="SLFN_3-like_DNA/RNA_helicase"/>
</dbReference>
<sequence length="606" mass="67621">MSAQALLQWEQKVGTSELASWKHSLLEFLHDLVGGGLGDIEVLLEQQLPNSPKRMDAVLCGVHPQTGALSYVVVELKQWSRVEAATEKLVSIRGYADAILHPVEQVRWYCQYLVDMTPDLVGLPNSVHGIAYLHNALSADVEVLNQCEETGFGRLFTGDSKSEMLEYLRTLLDPSGGRGLAHDAANRLLNFRHAPTKPLLQLAAAEIRGRQQFMLLDEQRVAYELVMGAVERARTKRTKTVVVVLGGPGSGKSVIALSLLGDLACRGLTINHATGSRAFTKTMRKVAAAGSARAESIFKYFYDYKKSAPGELDVLICDEAHRIRNDSDYWRPGPDEPWKRRRQIDQLIDVAWVPIFLLDEQQLVRPREMGSLAEIKAAAQAAGCKVRVVRLDGQFRCGGSDLYEVWVRRLLQLDPRPPVSWSQLTADVDDGFVVSNASSPAALEAWTNHKHEHESGSARMAAGFCWEWSDPVGRGDQKRLVGDVRIDDWSRPWNAKPDKHVPGVPDADYWASDERGVGQVGCIYTAQGFEYDWAGVIFGPDLVRRSNRWVARREPSWDSQVKEAAESDYGALIRNTYKVLLTRGMKGTCVYSTDSETQEFLEEMAR</sequence>
<dbReference type="SUPFAM" id="SSF52540">
    <property type="entry name" value="P-loop containing nucleoside triphosphate hydrolases"/>
    <property type="match status" value="1"/>
</dbReference>
<dbReference type="Proteomes" id="UP000586827">
    <property type="component" value="Unassembled WGS sequence"/>
</dbReference>
<proteinExistence type="predicted"/>
<feature type="domain" description="AAA+ ATPase" evidence="1">
    <location>
        <begin position="238"/>
        <end position="393"/>
    </location>
</feature>
<dbReference type="InterPro" id="IPR027417">
    <property type="entry name" value="P-loop_NTPase"/>
</dbReference>
<gene>
    <name evidence="2" type="ORF">HLB23_21035</name>
</gene>
<dbReference type="RefSeq" id="WP_084521092.1">
    <property type="nucleotide sequence ID" value="NZ_JABELX010000007.1"/>
</dbReference>
<organism evidence="2 3">
    <name type="scientific">Nocardia uniformis</name>
    <dbReference type="NCBI Taxonomy" id="53432"/>
    <lineage>
        <taxon>Bacteria</taxon>
        <taxon>Bacillati</taxon>
        <taxon>Actinomycetota</taxon>
        <taxon>Actinomycetes</taxon>
        <taxon>Mycobacteriales</taxon>
        <taxon>Nocardiaceae</taxon>
        <taxon>Nocardia</taxon>
    </lineage>
</organism>
<comment type="caution">
    <text evidence="2">The sequence shown here is derived from an EMBL/GenBank/DDBJ whole genome shotgun (WGS) entry which is preliminary data.</text>
</comment>
<evidence type="ECO:0000313" key="3">
    <source>
        <dbReference type="Proteomes" id="UP000586827"/>
    </source>
</evidence>
<protein>
    <submittedName>
        <fullName evidence="2">DUF2075 domain-containing protein</fullName>
    </submittedName>
</protein>